<evidence type="ECO:0000313" key="4">
    <source>
        <dbReference type="Proteomes" id="UP000003465"/>
    </source>
</evidence>
<reference evidence="3 4" key="1">
    <citation type="journal article" date="2011" name="PLoS Pathog.">
        <title>Dynamic evolution of pathogenicity revealed by sequencing and comparative genomics of 19 Pseudomonas syringae isolates.</title>
        <authorList>
            <person name="Baltrus D.A."/>
            <person name="Nishimura M.T."/>
            <person name="Romanchuk A."/>
            <person name="Chang J.H."/>
            <person name="Mukhtar M.S."/>
            <person name="Cherkis K."/>
            <person name="Roach J."/>
            <person name="Grant S.R."/>
            <person name="Jones C.D."/>
            <person name="Dangl J.L."/>
        </authorList>
    </citation>
    <scope>NUCLEOTIDE SEQUENCE [LARGE SCALE GENOMIC DNA]</scope>
    <source>
        <strain evidence="3 4">301020</strain>
    </source>
</reference>
<keyword evidence="3" id="KW-0645">Protease</keyword>
<dbReference type="Proteomes" id="UP000003465">
    <property type="component" value="Unassembled WGS sequence"/>
</dbReference>
<evidence type="ECO:0000313" key="3">
    <source>
        <dbReference type="EMBL" id="EGH26075.1"/>
    </source>
</evidence>
<organism evidence="3 4">
    <name type="scientific">Pseudomonas amygdali pv. mori str. 301020</name>
    <dbReference type="NCBI Taxonomy" id="629261"/>
    <lineage>
        <taxon>Bacteria</taxon>
        <taxon>Pseudomonadati</taxon>
        <taxon>Pseudomonadota</taxon>
        <taxon>Gammaproteobacteria</taxon>
        <taxon>Pseudomonadales</taxon>
        <taxon>Pseudomonadaceae</taxon>
        <taxon>Pseudomonas</taxon>
        <taxon>Pseudomonas amygdali</taxon>
    </lineage>
</organism>
<feature type="non-terminal residue" evidence="3">
    <location>
        <position position="114"/>
    </location>
</feature>
<dbReference type="Pfam" id="PF00082">
    <property type="entry name" value="Peptidase_S8"/>
    <property type="match status" value="1"/>
</dbReference>
<dbReference type="EMBL" id="AEAG01001878">
    <property type="protein sequence ID" value="EGH26075.1"/>
    <property type="molecule type" value="Genomic_DNA"/>
</dbReference>
<dbReference type="AlphaFoldDB" id="A0A656GKR6"/>
<dbReference type="SUPFAM" id="SSF52743">
    <property type="entry name" value="Subtilisin-like"/>
    <property type="match status" value="1"/>
</dbReference>
<dbReference type="PROSITE" id="PS51892">
    <property type="entry name" value="SUBTILASE"/>
    <property type="match status" value="1"/>
</dbReference>
<protein>
    <submittedName>
        <fullName evidence="3">Serine protease</fullName>
    </submittedName>
</protein>
<dbReference type="InterPro" id="IPR000209">
    <property type="entry name" value="Peptidase_S8/S53_dom"/>
</dbReference>
<dbReference type="GO" id="GO:0006508">
    <property type="term" value="P:proteolysis"/>
    <property type="evidence" value="ECO:0007669"/>
    <property type="project" value="UniProtKB-KW"/>
</dbReference>
<comment type="caution">
    <text evidence="3">The sequence shown here is derived from an EMBL/GenBank/DDBJ whole genome shotgun (WGS) entry which is preliminary data.</text>
</comment>
<dbReference type="InterPro" id="IPR036852">
    <property type="entry name" value="Peptidase_S8/S53_dom_sf"/>
</dbReference>
<evidence type="ECO:0000256" key="1">
    <source>
        <dbReference type="PROSITE-ProRule" id="PRU01240"/>
    </source>
</evidence>
<comment type="similarity">
    <text evidence="1">Belongs to the peptidase S8 family.</text>
</comment>
<accession>A0A656GKR6</accession>
<name>A0A656GKR6_PSEA0</name>
<comment type="caution">
    <text evidence="1">Lacks conserved residue(s) required for the propagation of feature annotation.</text>
</comment>
<dbReference type="GO" id="GO:0004252">
    <property type="term" value="F:serine-type endopeptidase activity"/>
    <property type="evidence" value="ECO:0007669"/>
    <property type="project" value="InterPro"/>
</dbReference>
<gene>
    <name evidence="3" type="ORF">PSYMO_33475</name>
</gene>
<feature type="domain" description="Peptidase S8/S53" evidence="2">
    <location>
        <begin position="3"/>
        <end position="107"/>
    </location>
</feature>
<sequence>RDGVGVHGVAYNAQIYVGNTNQNDSFLFGPSPDPQYFKAVYGALADAGVRAINNSWGSQPSDVTYATEAGVRAAYAQHYNRGTWLDEAANVSRKGVINVFSAGNSGYANASVRA</sequence>
<feature type="non-terminal residue" evidence="3">
    <location>
        <position position="1"/>
    </location>
</feature>
<proteinExistence type="inferred from homology"/>
<dbReference type="Gene3D" id="3.40.50.200">
    <property type="entry name" value="Peptidase S8/S53 domain"/>
    <property type="match status" value="1"/>
</dbReference>
<evidence type="ECO:0000259" key="2">
    <source>
        <dbReference type="Pfam" id="PF00082"/>
    </source>
</evidence>
<keyword evidence="3" id="KW-0378">Hydrolase</keyword>